<protein>
    <submittedName>
        <fullName evidence="2">Uncharacterized protein</fullName>
    </submittedName>
</protein>
<evidence type="ECO:0000313" key="3">
    <source>
        <dbReference type="Proteomes" id="UP000031668"/>
    </source>
</evidence>
<keyword evidence="1" id="KW-0812">Transmembrane</keyword>
<reference evidence="2 3" key="1">
    <citation type="journal article" date="2014" name="Genome Biol. Evol.">
        <title>The genome of the myxosporean Thelohanellus kitauei shows adaptations to nutrient acquisition within its fish host.</title>
        <authorList>
            <person name="Yang Y."/>
            <person name="Xiong J."/>
            <person name="Zhou Z."/>
            <person name="Huo F."/>
            <person name="Miao W."/>
            <person name="Ran C."/>
            <person name="Liu Y."/>
            <person name="Zhang J."/>
            <person name="Feng J."/>
            <person name="Wang M."/>
            <person name="Wang M."/>
            <person name="Wang L."/>
            <person name="Yao B."/>
        </authorList>
    </citation>
    <scope>NUCLEOTIDE SEQUENCE [LARGE SCALE GENOMIC DNA]</scope>
    <source>
        <strain evidence="2">Wuqing</strain>
    </source>
</reference>
<sequence>MQIINLDRLCTTFLRRGPQFEFPKPYWTKLPMRNYNAAFNSIATSRKKCGWNISILAFAFIFADHIVLTLNQVLLTVVIICFGTTGIKIRRYDIDLLANWYLLEVALHYKLPEPQETLKSTVQPTENGQKIHNVS</sequence>
<accession>A0A0C2MKK9</accession>
<keyword evidence="3" id="KW-1185">Reference proteome</keyword>
<gene>
    <name evidence="2" type="ORF">RF11_01788</name>
</gene>
<dbReference type="Proteomes" id="UP000031668">
    <property type="component" value="Unassembled WGS sequence"/>
</dbReference>
<comment type="caution">
    <text evidence="2">The sequence shown here is derived from an EMBL/GenBank/DDBJ whole genome shotgun (WGS) entry which is preliminary data.</text>
</comment>
<feature type="transmembrane region" description="Helical" evidence="1">
    <location>
        <begin position="73"/>
        <end position="89"/>
    </location>
</feature>
<dbReference type="AlphaFoldDB" id="A0A0C2MKK9"/>
<organism evidence="2 3">
    <name type="scientific">Thelohanellus kitauei</name>
    <name type="common">Myxosporean</name>
    <dbReference type="NCBI Taxonomy" id="669202"/>
    <lineage>
        <taxon>Eukaryota</taxon>
        <taxon>Metazoa</taxon>
        <taxon>Cnidaria</taxon>
        <taxon>Myxozoa</taxon>
        <taxon>Myxosporea</taxon>
        <taxon>Bivalvulida</taxon>
        <taxon>Platysporina</taxon>
        <taxon>Myxobolidae</taxon>
        <taxon>Thelohanellus</taxon>
    </lineage>
</organism>
<proteinExistence type="predicted"/>
<evidence type="ECO:0000256" key="1">
    <source>
        <dbReference type="SAM" id="Phobius"/>
    </source>
</evidence>
<keyword evidence="1" id="KW-1133">Transmembrane helix</keyword>
<keyword evidence="1" id="KW-0472">Membrane</keyword>
<name>A0A0C2MKK9_THEKT</name>
<dbReference type="EMBL" id="JWZT01003119">
    <property type="protein sequence ID" value="KII67741.1"/>
    <property type="molecule type" value="Genomic_DNA"/>
</dbReference>
<evidence type="ECO:0000313" key="2">
    <source>
        <dbReference type="EMBL" id="KII67741.1"/>
    </source>
</evidence>
<feature type="transmembrane region" description="Helical" evidence="1">
    <location>
        <begin position="49"/>
        <end position="67"/>
    </location>
</feature>